<dbReference type="EMBL" id="BAABWN010000005">
    <property type="protein sequence ID" value="GAA6167961.1"/>
    <property type="molecule type" value="Genomic_DNA"/>
</dbReference>
<gene>
    <name evidence="3" type="ORF">NBRC116591_17720</name>
</gene>
<dbReference type="SUPFAM" id="SSF48452">
    <property type="entry name" value="TPR-like"/>
    <property type="match status" value="1"/>
</dbReference>
<accession>A0ABQ0A8I3</accession>
<feature type="transmembrane region" description="Helical" evidence="1">
    <location>
        <begin position="78"/>
        <end position="106"/>
    </location>
</feature>
<sequence length="465" mass="52351">MSHCKYHPLKPASYYCRNCKLFTCESCCDENPASDDIEARRCFNCGQPLTFLGAAYSVEPFWRKLDQIYRYGFNKQSLMLIGLVTVIAFLAQYYQVTLLLLVPAIFLMRYSFQCLENTAAGKMEAPKVEESFNGGIQLLAQVIAIGGLGIALVIVVESFLGEELAIVMLCLVLIVLPANFILLAVNGDLAEAVSPSNIAQLIKSTGAAYIIMLVFLFIMSSSLVLLSSLIGAEHKNIQIITSNLITGYYSVITFHMMGYLVFQKQDALGFYAPDSSVSHEPRTELQIKTAQIEVLVKEGRYSLAIEVYRELLPKNHNNLSLWEKCFKLICAVKDKDALERYSDTYLPRIMSRGDEYATVNTYRAISAVIPNYHPSKADVCNDLARDLFNQGDYKSVIKLLNNFHKRYNNKPAIFEAYTLLKSALLKTPNLAHKADSYQKFLDKLKATIDSDREKELKDNPLAKFM</sequence>
<comment type="caution">
    <text evidence="3">The sequence shown here is derived from an EMBL/GenBank/DDBJ whole genome shotgun (WGS) entry which is preliminary data.</text>
</comment>
<dbReference type="InterPro" id="IPR000315">
    <property type="entry name" value="Znf_B-box"/>
</dbReference>
<keyword evidence="1" id="KW-0812">Transmembrane</keyword>
<feature type="transmembrane region" description="Helical" evidence="1">
    <location>
        <begin position="244"/>
        <end position="262"/>
    </location>
</feature>
<keyword evidence="4" id="KW-1185">Reference proteome</keyword>
<feature type="transmembrane region" description="Helical" evidence="1">
    <location>
        <begin position="164"/>
        <end position="186"/>
    </location>
</feature>
<evidence type="ECO:0000313" key="3">
    <source>
        <dbReference type="EMBL" id="GAA6167961.1"/>
    </source>
</evidence>
<evidence type="ECO:0000256" key="1">
    <source>
        <dbReference type="SAM" id="Phobius"/>
    </source>
</evidence>
<dbReference type="CDD" id="cd19756">
    <property type="entry name" value="Bbox2"/>
    <property type="match status" value="1"/>
</dbReference>
<dbReference type="RefSeq" id="WP_233090783.1">
    <property type="nucleotide sequence ID" value="NZ_BAABWN010000005.1"/>
</dbReference>
<feature type="transmembrane region" description="Helical" evidence="1">
    <location>
        <begin position="138"/>
        <end position="157"/>
    </location>
</feature>
<dbReference type="Gene3D" id="1.25.40.10">
    <property type="entry name" value="Tetratricopeptide repeat domain"/>
    <property type="match status" value="1"/>
</dbReference>
<feature type="transmembrane region" description="Helical" evidence="1">
    <location>
        <begin position="206"/>
        <end position="232"/>
    </location>
</feature>
<dbReference type="InterPro" id="IPR011990">
    <property type="entry name" value="TPR-like_helical_dom_sf"/>
</dbReference>
<reference evidence="3 4" key="1">
    <citation type="submission" date="2024-04" db="EMBL/GenBank/DDBJ databases">
        <title>Draft genome sequence of Sessilibacter corallicola NBRC 116591.</title>
        <authorList>
            <person name="Miyakawa T."/>
            <person name="Kusuya Y."/>
            <person name="Miura T."/>
        </authorList>
    </citation>
    <scope>NUCLEOTIDE SEQUENCE [LARGE SCALE GENOMIC DNA]</scope>
    <source>
        <strain evidence="3 4">KU-00831-HH</strain>
    </source>
</reference>
<dbReference type="Proteomes" id="UP001465153">
    <property type="component" value="Unassembled WGS sequence"/>
</dbReference>
<name>A0ABQ0A8I3_9GAMM</name>
<dbReference type="PROSITE" id="PS50119">
    <property type="entry name" value="ZF_BBOX"/>
    <property type="match status" value="1"/>
</dbReference>
<evidence type="ECO:0000259" key="2">
    <source>
        <dbReference type="PROSITE" id="PS50119"/>
    </source>
</evidence>
<keyword evidence="1" id="KW-1133">Transmembrane helix</keyword>
<keyword evidence="1" id="KW-0472">Membrane</keyword>
<feature type="domain" description="B box-type" evidence="2">
    <location>
        <begin position="1"/>
        <end position="27"/>
    </location>
</feature>
<protein>
    <recommendedName>
        <fullName evidence="2">B box-type domain-containing protein</fullName>
    </recommendedName>
</protein>
<organism evidence="3 4">
    <name type="scientific">Sessilibacter corallicola</name>
    <dbReference type="NCBI Taxonomy" id="2904075"/>
    <lineage>
        <taxon>Bacteria</taxon>
        <taxon>Pseudomonadati</taxon>
        <taxon>Pseudomonadota</taxon>
        <taxon>Gammaproteobacteria</taxon>
        <taxon>Cellvibrionales</taxon>
        <taxon>Cellvibrionaceae</taxon>
        <taxon>Sessilibacter</taxon>
    </lineage>
</organism>
<evidence type="ECO:0000313" key="4">
    <source>
        <dbReference type="Proteomes" id="UP001465153"/>
    </source>
</evidence>
<proteinExistence type="predicted"/>